<accession>A0ABW9XMM4</accession>
<dbReference type="Pfam" id="PF01261">
    <property type="entry name" value="AP_endonuc_2"/>
    <property type="match status" value="1"/>
</dbReference>
<dbReference type="InterPro" id="IPR036237">
    <property type="entry name" value="Xyl_isomerase-like_sf"/>
</dbReference>
<organism evidence="3 4">
    <name type="scientific">Paenibacillus glycinis</name>
    <dbReference type="NCBI Taxonomy" id="2697035"/>
    <lineage>
        <taxon>Bacteria</taxon>
        <taxon>Bacillati</taxon>
        <taxon>Bacillota</taxon>
        <taxon>Bacilli</taxon>
        <taxon>Bacillales</taxon>
        <taxon>Paenibacillaceae</taxon>
        <taxon>Paenibacillus</taxon>
    </lineage>
</organism>
<comment type="caution">
    <text evidence="3">The sequence shown here is derived from an EMBL/GenBank/DDBJ whole genome shotgun (WGS) entry which is preliminary data.</text>
</comment>
<evidence type="ECO:0000256" key="1">
    <source>
        <dbReference type="ARBA" id="ARBA00023235"/>
    </source>
</evidence>
<dbReference type="SUPFAM" id="SSF51658">
    <property type="entry name" value="Xylose isomerase-like"/>
    <property type="match status" value="1"/>
</dbReference>
<dbReference type="PANTHER" id="PTHR43489">
    <property type="entry name" value="ISOMERASE"/>
    <property type="match status" value="1"/>
</dbReference>
<dbReference type="Proteomes" id="UP000665561">
    <property type="component" value="Unassembled WGS sequence"/>
</dbReference>
<dbReference type="InterPro" id="IPR013022">
    <property type="entry name" value="Xyl_isomerase-like_TIM-brl"/>
</dbReference>
<keyword evidence="4" id="KW-1185">Reference proteome</keyword>
<protein>
    <submittedName>
        <fullName evidence="3">TIM barrel protein</fullName>
    </submittedName>
</protein>
<dbReference type="InterPro" id="IPR050417">
    <property type="entry name" value="Sugar_Epim/Isomerase"/>
</dbReference>
<sequence>MKIATQDRSFFGSTYEQKLQSLKTLGFEGFEIDGRNLIERFDEIRKAVRTTGIPISSVCGGYRGWIGAFDPEERAKAIADIGEILTYAGEIGAAGVIVPAAFGIFSKKLPPFRSPRDAAEERQVLLDSLGRLNERANRAGSRLLLEPLNRYEDHMINRLDEAGSLIREGGFSGVKIMADFFHMQIEEPDVHASLRAEASLIAHVHLADSNRLQPGYGHTDFPAYFKTLRDIGFGGYMAVECELAPGDGMQAYAEMAAYLKSCMTAE</sequence>
<gene>
    <name evidence="3" type="ORF">GT019_08370</name>
</gene>
<evidence type="ECO:0000313" key="3">
    <source>
        <dbReference type="EMBL" id="NBD23884.1"/>
    </source>
</evidence>
<proteinExistence type="predicted"/>
<evidence type="ECO:0000313" key="4">
    <source>
        <dbReference type="Proteomes" id="UP000665561"/>
    </source>
</evidence>
<feature type="domain" description="Xylose isomerase-like TIM barrel" evidence="2">
    <location>
        <begin position="20"/>
        <end position="262"/>
    </location>
</feature>
<evidence type="ECO:0000259" key="2">
    <source>
        <dbReference type="Pfam" id="PF01261"/>
    </source>
</evidence>
<dbReference type="RefSeq" id="WP_161742660.1">
    <property type="nucleotide sequence ID" value="NZ_JAAAMV010000003.1"/>
</dbReference>
<keyword evidence="1" id="KW-0413">Isomerase</keyword>
<dbReference type="Gene3D" id="3.20.20.150">
    <property type="entry name" value="Divalent-metal-dependent TIM barrel enzymes"/>
    <property type="match status" value="1"/>
</dbReference>
<name>A0ABW9XMM4_9BACL</name>
<dbReference type="EMBL" id="JAAAMV010000003">
    <property type="protein sequence ID" value="NBD23884.1"/>
    <property type="molecule type" value="Genomic_DNA"/>
</dbReference>
<dbReference type="PANTHER" id="PTHR43489:SF7">
    <property type="entry name" value="3-DEHYDRO-D-GULOSIDE 4-EPIMERASE-RELATED"/>
    <property type="match status" value="1"/>
</dbReference>
<reference evidence="3 4" key="1">
    <citation type="submission" date="2020-01" db="EMBL/GenBank/DDBJ databases">
        <title>Paenibacillus soybeanensis sp. nov. isolated from the nodules of soybean (Glycine max(L.) Merr).</title>
        <authorList>
            <person name="Wang H."/>
        </authorList>
    </citation>
    <scope>NUCLEOTIDE SEQUENCE [LARGE SCALE GENOMIC DNA]</scope>
    <source>
        <strain evidence="3 4">T1</strain>
    </source>
</reference>